<evidence type="ECO:0000259" key="1">
    <source>
        <dbReference type="Pfam" id="PF06902"/>
    </source>
</evidence>
<dbReference type="Pfam" id="PF06902">
    <property type="entry name" value="Fer4_19"/>
    <property type="match status" value="1"/>
</dbReference>
<sequence>MKVAYDAKTCIHAGNCVNSLPAVFKIVNEQFVIDPKRASEAEIRQTVASCPSGALQITDTDMP</sequence>
<protein>
    <submittedName>
        <fullName evidence="2">Uncharacterized Fe-S cluster protein YjdI</fullName>
    </submittedName>
</protein>
<dbReference type="EMBL" id="FOSP01000010">
    <property type="protein sequence ID" value="SFK59252.1"/>
    <property type="molecule type" value="Genomic_DNA"/>
</dbReference>
<dbReference type="InterPro" id="IPR010693">
    <property type="entry name" value="Divergent_4Fe-4S_mono-cluster"/>
</dbReference>
<name>A0A1I4ART8_9PROT</name>
<dbReference type="STRING" id="52441.SAMN05216302_10108"/>
<dbReference type="Proteomes" id="UP000199533">
    <property type="component" value="Unassembled WGS sequence"/>
</dbReference>
<keyword evidence="3" id="KW-1185">Reference proteome</keyword>
<feature type="domain" description="Divergent 4Fe-4S mono-cluster" evidence="1">
    <location>
        <begin position="1"/>
        <end position="59"/>
    </location>
</feature>
<dbReference type="SUPFAM" id="SSF54862">
    <property type="entry name" value="4Fe-4S ferredoxins"/>
    <property type="match status" value="1"/>
</dbReference>
<dbReference type="OrthoDB" id="9795032at2"/>
<accession>A0A1I4ART8</accession>
<dbReference type="RefSeq" id="WP_090698822.1">
    <property type="nucleotide sequence ID" value="NZ_FOSP01000010.1"/>
</dbReference>
<dbReference type="AlphaFoldDB" id="A0A1I4ART8"/>
<evidence type="ECO:0000313" key="2">
    <source>
        <dbReference type="EMBL" id="SFK59252.1"/>
    </source>
</evidence>
<organism evidence="2 3">
    <name type="scientific">Nitrosomonas aestuarii</name>
    <dbReference type="NCBI Taxonomy" id="52441"/>
    <lineage>
        <taxon>Bacteria</taxon>
        <taxon>Pseudomonadati</taxon>
        <taxon>Pseudomonadota</taxon>
        <taxon>Betaproteobacteria</taxon>
        <taxon>Nitrosomonadales</taxon>
        <taxon>Nitrosomonadaceae</taxon>
        <taxon>Nitrosomonas</taxon>
    </lineage>
</organism>
<evidence type="ECO:0000313" key="3">
    <source>
        <dbReference type="Proteomes" id="UP000199533"/>
    </source>
</evidence>
<gene>
    <name evidence="2" type="ORF">SAMN05216302_10108</name>
</gene>
<reference evidence="3" key="1">
    <citation type="submission" date="2016-10" db="EMBL/GenBank/DDBJ databases">
        <authorList>
            <person name="Varghese N."/>
            <person name="Submissions S."/>
        </authorList>
    </citation>
    <scope>NUCLEOTIDE SEQUENCE [LARGE SCALE GENOMIC DNA]</scope>
    <source>
        <strain evidence="3">Nm69</strain>
    </source>
</reference>
<dbReference type="Gene3D" id="3.30.70.20">
    <property type="match status" value="1"/>
</dbReference>
<proteinExistence type="predicted"/>